<dbReference type="InterPro" id="IPR001650">
    <property type="entry name" value="Helicase_C-like"/>
</dbReference>
<dbReference type="SMART" id="SM00847">
    <property type="entry name" value="HA2"/>
    <property type="match status" value="1"/>
</dbReference>
<dbReference type="Gene3D" id="1.25.40.20">
    <property type="entry name" value="Ankyrin repeat-containing domain"/>
    <property type="match status" value="1"/>
</dbReference>
<evidence type="ECO:0000256" key="7">
    <source>
        <dbReference type="ARBA" id="ARBA00060772"/>
    </source>
</evidence>
<dbReference type="PROSITE" id="PS50088">
    <property type="entry name" value="ANK_REPEAT"/>
    <property type="match status" value="1"/>
</dbReference>
<dbReference type="GO" id="GO:0003724">
    <property type="term" value="F:RNA helicase activity"/>
    <property type="evidence" value="ECO:0007669"/>
    <property type="project" value="UniProtKB-EC"/>
</dbReference>
<reference evidence="13 14" key="1">
    <citation type="journal article" date="2018" name="Elife">
        <title>Firefly genomes illuminate parallel origins of bioluminescence in beetles.</title>
        <authorList>
            <person name="Fallon T.R."/>
            <person name="Lower S.E."/>
            <person name="Chang C.H."/>
            <person name="Bessho-Uehara M."/>
            <person name="Martin G.J."/>
            <person name="Bewick A.J."/>
            <person name="Behringer M."/>
            <person name="Debat H.J."/>
            <person name="Wong I."/>
            <person name="Day J.C."/>
            <person name="Suvorov A."/>
            <person name="Silva C.J."/>
            <person name="Stanger-Hall K.F."/>
            <person name="Hall D.W."/>
            <person name="Schmitz R.J."/>
            <person name="Nelson D.R."/>
            <person name="Lewis S.M."/>
            <person name="Shigenobu S."/>
            <person name="Bybee S.M."/>
            <person name="Larracuente A.M."/>
            <person name="Oba Y."/>
            <person name="Weng J.K."/>
        </authorList>
    </citation>
    <scope>NUCLEOTIDE SEQUENCE [LARGE SCALE GENOMIC DNA]</scope>
    <source>
        <strain evidence="13">1611_PpyrPB1</strain>
        <tissue evidence="13">Whole body</tissue>
    </source>
</reference>
<dbReference type="Gene3D" id="3.30.1370.50">
    <property type="entry name" value="R3H-like domain"/>
    <property type="match status" value="1"/>
</dbReference>
<proteinExistence type="inferred from homology"/>
<evidence type="ECO:0000259" key="9">
    <source>
        <dbReference type="PROSITE" id="PS50882"/>
    </source>
</evidence>
<evidence type="ECO:0000256" key="1">
    <source>
        <dbReference type="ARBA" id="ARBA00012552"/>
    </source>
</evidence>
<dbReference type="Gene3D" id="3.40.50.300">
    <property type="entry name" value="P-loop containing nucleotide triphosphate hydrolases"/>
    <property type="match status" value="2"/>
</dbReference>
<dbReference type="InParanoid" id="A0A5N4AU54"/>
<evidence type="ECO:0000313" key="13">
    <source>
        <dbReference type="EMBL" id="KAB0800905.1"/>
    </source>
</evidence>
<evidence type="ECO:0000256" key="4">
    <source>
        <dbReference type="ARBA" id="ARBA00022806"/>
    </source>
</evidence>
<dbReference type="InterPro" id="IPR007502">
    <property type="entry name" value="Helicase-assoc_dom"/>
</dbReference>
<dbReference type="Pfam" id="PF04408">
    <property type="entry name" value="WHD_HA2"/>
    <property type="match status" value="1"/>
</dbReference>
<dbReference type="FunFam" id="3.40.50.300:FF:000526">
    <property type="entry name" value="DExH-box ATP-dependent RNA helicase DExH3"/>
    <property type="match status" value="1"/>
</dbReference>
<feature type="domain" description="R3H" evidence="10">
    <location>
        <begin position="14"/>
        <end position="78"/>
    </location>
</feature>
<keyword evidence="14" id="KW-1185">Reference proteome</keyword>
<evidence type="ECO:0000256" key="2">
    <source>
        <dbReference type="ARBA" id="ARBA00022741"/>
    </source>
</evidence>
<comment type="caution">
    <text evidence="13">The sequence shown here is derived from an EMBL/GenBank/DDBJ whole genome shotgun (WGS) entry which is preliminary data.</text>
</comment>
<dbReference type="InterPro" id="IPR048333">
    <property type="entry name" value="HA2_WH"/>
</dbReference>
<dbReference type="SUPFAM" id="SSF52540">
    <property type="entry name" value="P-loop containing nucleoside triphosphate hydrolases"/>
    <property type="match status" value="1"/>
</dbReference>
<dbReference type="InterPro" id="IPR027417">
    <property type="entry name" value="P-loop_NTPase"/>
</dbReference>
<accession>A0A5N4AU54</accession>
<feature type="domain" description="YTH" evidence="9">
    <location>
        <begin position="1136"/>
        <end position="1259"/>
    </location>
</feature>
<dbReference type="Gene3D" id="1.20.120.1080">
    <property type="match status" value="1"/>
</dbReference>
<dbReference type="GO" id="GO:0003723">
    <property type="term" value="F:RNA binding"/>
    <property type="evidence" value="ECO:0007669"/>
    <property type="project" value="UniProtKB-KW"/>
</dbReference>
<dbReference type="InterPro" id="IPR007275">
    <property type="entry name" value="YTH_domain"/>
</dbReference>
<dbReference type="InterPro" id="IPR011709">
    <property type="entry name" value="DEAD-box_helicase_OB_fold"/>
</dbReference>
<keyword evidence="8" id="KW-0040">ANK repeat</keyword>
<feature type="domain" description="Helicase C-terminal" evidence="12">
    <location>
        <begin position="510"/>
        <end position="679"/>
    </location>
</feature>
<dbReference type="InterPro" id="IPR011545">
    <property type="entry name" value="DEAD/DEAH_box_helicase_dom"/>
</dbReference>
<dbReference type="PROSITE" id="PS00690">
    <property type="entry name" value="DEAH_ATP_HELICASE"/>
    <property type="match status" value="1"/>
</dbReference>
<organism evidence="13 14">
    <name type="scientific">Photinus pyralis</name>
    <name type="common">Common eastern firefly</name>
    <name type="synonym">Lampyris pyralis</name>
    <dbReference type="NCBI Taxonomy" id="7054"/>
    <lineage>
        <taxon>Eukaryota</taxon>
        <taxon>Metazoa</taxon>
        <taxon>Ecdysozoa</taxon>
        <taxon>Arthropoda</taxon>
        <taxon>Hexapoda</taxon>
        <taxon>Insecta</taxon>
        <taxon>Pterygota</taxon>
        <taxon>Neoptera</taxon>
        <taxon>Endopterygota</taxon>
        <taxon>Coleoptera</taxon>
        <taxon>Polyphaga</taxon>
        <taxon>Elateriformia</taxon>
        <taxon>Elateroidea</taxon>
        <taxon>Lampyridae</taxon>
        <taxon>Lampyrinae</taxon>
        <taxon>Photinus</taxon>
    </lineage>
</organism>
<dbReference type="InterPro" id="IPR036770">
    <property type="entry name" value="Ankyrin_rpt-contain_sf"/>
</dbReference>
<dbReference type="FunFam" id="1.20.120.1080:FF:000002">
    <property type="entry name" value="Putative ATP-dependent RNA helicase DHX36"/>
    <property type="match status" value="1"/>
</dbReference>
<name>A0A5N4AU54_PHOPY</name>
<keyword evidence="4" id="KW-0347">Helicase</keyword>
<dbReference type="Pfam" id="PF07717">
    <property type="entry name" value="OB_NTP_bind"/>
    <property type="match status" value="1"/>
</dbReference>
<dbReference type="SUPFAM" id="SSF48403">
    <property type="entry name" value="Ankyrin repeat"/>
    <property type="match status" value="1"/>
</dbReference>
<dbReference type="InterPro" id="IPR001374">
    <property type="entry name" value="R3H_dom"/>
</dbReference>
<evidence type="ECO:0000256" key="6">
    <source>
        <dbReference type="ARBA" id="ARBA00022884"/>
    </source>
</evidence>
<dbReference type="InterPro" id="IPR014001">
    <property type="entry name" value="Helicase_ATP-bd"/>
</dbReference>
<dbReference type="SUPFAM" id="SSF82708">
    <property type="entry name" value="R3H domain"/>
    <property type="match status" value="1"/>
</dbReference>
<dbReference type="PANTHER" id="PTHR18934">
    <property type="entry name" value="ATP-DEPENDENT RNA HELICASE"/>
    <property type="match status" value="1"/>
</dbReference>
<dbReference type="GO" id="GO:0005524">
    <property type="term" value="F:ATP binding"/>
    <property type="evidence" value="ECO:0007669"/>
    <property type="project" value="UniProtKB-KW"/>
</dbReference>
<feature type="repeat" description="ANK" evidence="8">
    <location>
        <begin position="415"/>
        <end position="447"/>
    </location>
</feature>
<evidence type="ECO:0000259" key="10">
    <source>
        <dbReference type="PROSITE" id="PS51061"/>
    </source>
</evidence>
<dbReference type="SMART" id="SM00248">
    <property type="entry name" value="ANK"/>
    <property type="match status" value="1"/>
</dbReference>
<evidence type="ECO:0000259" key="11">
    <source>
        <dbReference type="PROSITE" id="PS51192"/>
    </source>
</evidence>
<keyword evidence="3" id="KW-0378">Hydrolase</keyword>
<dbReference type="PANTHER" id="PTHR18934:SF213">
    <property type="entry name" value="3'-5' RNA HELICASE YTHDC2"/>
    <property type="match status" value="1"/>
</dbReference>
<keyword evidence="6" id="KW-0694">RNA-binding</keyword>
<dbReference type="CDD" id="cd18791">
    <property type="entry name" value="SF2_C_RHA"/>
    <property type="match status" value="1"/>
</dbReference>
<dbReference type="EC" id="3.6.4.13" evidence="1"/>
<dbReference type="Pfam" id="PF01424">
    <property type="entry name" value="R3H"/>
    <property type="match status" value="1"/>
</dbReference>
<keyword evidence="2" id="KW-0547">Nucleotide-binding</keyword>
<comment type="similarity">
    <text evidence="7">Belongs to the DExH box helicase family.</text>
</comment>
<evidence type="ECO:0000259" key="12">
    <source>
        <dbReference type="PROSITE" id="PS51194"/>
    </source>
</evidence>
<dbReference type="SMART" id="SM00490">
    <property type="entry name" value="HELICc"/>
    <property type="match status" value="1"/>
</dbReference>
<dbReference type="CDD" id="cd21134">
    <property type="entry name" value="YTH"/>
    <property type="match status" value="1"/>
</dbReference>
<dbReference type="PROSITE" id="PS51061">
    <property type="entry name" value="R3H"/>
    <property type="match status" value="1"/>
</dbReference>
<dbReference type="SMART" id="SM00487">
    <property type="entry name" value="DEXDc"/>
    <property type="match status" value="1"/>
</dbReference>
<dbReference type="OrthoDB" id="6103986at2759"/>
<dbReference type="InterPro" id="IPR002110">
    <property type="entry name" value="Ankyrin_rpt"/>
</dbReference>
<dbReference type="InterPro" id="IPR002464">
    <property type="entry name" value="DNA/RNA_helicase_DEAH_CS"/>
</dbReference>
<dbReference type="EMBL" id="VVIM01000003">
    <property type="protein sequence ID" value="KAB0800905.1"/>
    <property type="molecule type" value="Genomic_DNA"/>
</dbReference>
<dbReference type="PROSITE" id="PS50882">
    <property type="entry name" value="YTH"/>
    <property type="match status" value="1"/>
</dbReference>
<gene>
    <name evidence="13" type="ORF">PPYR_05259</name>
</gene>
<dbReference type="Pfam" id="PF00270">
    <property type="entry name" value="DEAD"/>
    <property type="match status" value="1"/>
</dbReference>
<dbReference type="Gene3D" id="3.10.590.10">
    <property type="entry name" value="ph1033 like domains"/>
    <property type="match status" value="1"/>
</dbReference>
<evidence type="ECO:0000256" key="3">
    <source>
        <dbReference type="ARBA" id="ARBA00022801"/>
    </source>
</evidence>
<sequence>MDLVDLCRITGLSEKFRIAINNIIRDFCTNEDVSEFIFPSTLSNEQRKYVHEKCKRMGLLTKSLGREPNRKLHMSKQTKLYCKTFYLFHHENSYQSCTSYLKQYREAFHQISNEEASSFSNNKLLGRLNSGGTVTVNEPVSSKFDSFRKNLPIWAKKEEFLNLMHSNQVVIITSETGSGKSTQIPQFILEDLCTKQTPGKIICTQPRRISTVAVAERVSEERGETLGGTIGYQIKLKYVCSPQSALIYCTNGILLKTLMSNKNQEYLMNISHIIVDEIHERDKYTDFLLIALKQNLDHYPHLKIILMSATADVDLFASYFNDAKTLHVPGRNHSITQLFLEDILSRINQNNSQGTTSHFIVPTTTPSTTHDLMYEFDLMNEVVSNCMETGDDSYFEQLLHLILSENSNVNHQTSKGYTPLMAAAAHGRLDIVEPLLNLGGNVALKSYWEGFTAANWAWHYAKFEVHHMLQAYESMLSENDVCDDDQSAALLEMYDRSTSDDVIDFNLIVKIIEYIHLNDNRGTILIFLPGYEDIIMCQDAILFSKLLNVDEFELFLLHGSMNINMQQGVFKTIRHKHKVILSTNVAETSLTISDVVYVIDTGRAKEKSYDSISGTCSLQKIWISKANVKQRAGRAGRTCPGICFHMFSKRRYFSLLDNQIPEMLRVPLHEVCLQTKYLAPSGVSIAQYLKLAIEPPSPMSVEMSIQNLKTLNALDKNEELTVLGQHLIQLSIDPKLGKMLIYAIVFRCLDPVLTIVSCLAYRDPFVIPLQSNLKQLSIKKQKELGGDYLSDHLILLRVFQLWQEARSSQNKKEVTEEYFISWSAMEIIYATRSQLLSHLRGMGFISMNKPFTLHDLNINSNNWPMVKGALAAGSYPNIAFNVNRHYATKNEKKVVFNKCSILSNLHPHTNRGTDYCIIYEELSKTGQHCSIRYGTVITPITVALMCGKEEIKEDNSLVIDDWLNFQQSNEILTEYRLALHEIINKKISCPEYTFNDVENSILKIVSKMLSDEEKMCQLAQPNDIGVIPKCFPVFSKTFMHNHHKRTNHTHNISNVVLSRLNITAPSASRSRSVQSAPENVSGNNWNYKINEKSQIVVESKSDKLLKALIPTNSYINGRKVTQDILPLHSLELPANTVFFIVKPPNYECLQKGISSSSWIFAPQSERKIFKCFVQGFYIILFFNILKTTEFQGFARLLSTNGGDTTRPCSIQWLSTTIVSFDIISQRNLRNPYNNNYLLFKCRDGQSVELNVGKQLCTLFLEEISMCEKVSRRPILGSIRNY</sequence>
<dbReference type="GO" id="GO:0016787">
    <property type="term" value="F:hydrolase activity"/>
    <property type="evidence" value="ECO:0007669"/>
    <property type="project" value="UniProtKB-KW"/>
</dbReference>
<dbReference type="Pfam" id="PF04146">
    <property type="entry name" value="YTH"/>
    <property type="match status" value="1"/>
</dbReference>
<dbReference type="Proteomes" id="UP000327044">
    <property type="component" value="Unassembled WGS sequence"/>
</dbReference>
<feature type="domain" description="Helicase ATP-binding" evidence="11">
    <location>
        <begin position="161"/>
        <end position="329"/>
    </location>
</feature>
<dbReference type="CDD" id="cd17917">
    <property type="entry name" value="DEXHc_RHA-like"/>
    <property type="match status" value="1"/>
</dbReference>
<protein>
    <recommendedName>
        <fullName evidence="1">RNA helicase</fullName>
        <ecNumber evidence="1">3.6.4.13</ecNumber>
    </recommendedName>
</protein>
<evidence type="ECO:0000313" key="14">
    <source>
        <dbReference type="Proteomes" id="UP000327044"/>
    </source>
</evidence>
<dbReference type="Pfam" id="PF12796">
    <property type="entry name" value="Ank_2"/>
    <property type="match status" value="1"/>
</dbReference>
<dbReference type="PROSITE" id="PS51192">
    <property type="entry name" value="HELICASE_ATP_BIND_1"/>
    <property type="match status" value="1"/>
</dbReference>
<dbReference type="Pfam" id="PF21010">
    <property type="entry name" value="HA2_C"/>
    <property type="match status" value="1"/>
</dbReference>
<dbReference type="Pfam" id="PF00271">
    <property type="entry name" value="Helicase_C"/>
    <property type="match status" value="1"/>
</dbReference>
<evidence type="ECO:0000256" key="5">
    <source>
        <dbReference type="ARBA" id="ARBA00022840"/>
    </source>
</evidence>
<dbReference type="PROSITE" id="PS51194">
    <property type="entry name" value="HELICASE_CTER"/>
    <property type="match status" value="1"/>
</dbReference>
<keyword evidence="5" id="KW-0067">ATP-binding</keyword>
<evidence type="ECO:0000256" key="8">
    <source>
        <dbReference type="PROSITE-ProRule" id="PRU00023"/>
    </source>
</evidence>
<dbReference type="PROSITE" id="PS50297">
    <property type="entry name" value="ANK_REP_REGION"/>
    <property type="match status" value="1"/>
</dbReference>
<dbReference type="InterPro" id="IPR036867">
    <property type="entry name" value="R3H_dom_sf"/>
</dbReference>